<evidence type="ECO:0000313" key="10">
    <source>
        <dbReference type="Proteomes" id="UP000255334"/>
    </source>
</evidence>
<accession>A0A370X2W6</accession>
<proteinExistence type="predicted"/>
<feature type="transmembrane region" description="Helical" evidence="6">
    <location>
        <begin position="21"/>
        <end position="41"/>
    </location>
</feature>
<dbReference type="InterPro" id="IPR050250">
    <property type="entry name" value="Macrolide_Exporter_MacB"/>
</dbReference>
<keyword evidence="2" id="KW-1003">Cell membrane</keyword>
<dbReference type="Pfam" id="PF02687">
    <property type="entry name" value="FtsX"/>
    <property type="match status" value="1"/>
</dbReference>
<dbReference type="Proteomes" id="UP000255334">
    <property type="component" value="Unassembled WGS sequence"/>
</dbReference>
<dbReference type="GO" id="GO:0005886">
    <property type="term" value="C:plasma membrane"/>
    <property type="evidence" value="ECO:0007669"/>
    <property type="project" value="UniProtKB-SubCell"/>
</dbReference>
<feature type="domain" description="ABC3 transporter permease C-terminal" evidence="7">
    <location>
        <begin position="315"/>
        <end position="432"/>
    </location>
</feature>
<keyword evidence="5 6" id="KW-0472">Membrane</keyword>
<evidence type="ECO:0000313" key="9">
    <source>
        <dbReference type="EMBL" id="RDS82696.1"/>
    </source>
</evidence>
<evidence type="ECO:0000256" key="5">
    <source>
        <dbReference type="ARBA" id="ARBA00023136"/>
    </source>
</evidence>
<evidence type="ECO:0000256" key="2">
    <source>
        <dbReference type="ARBA" id="ARBA00022475"/>
    </source>
</evidence>
<dbReference type="Pfam" id="PF12704">
    <property type="entry name" value="MacB_PCD"/>
    <property type="match status" value="1"/>
</dbReference>
<feature type="transmembrane region" description="Helical" evidence="6">
    <location>
        <begin position="404"/>
        <end position="425"/>
    </location>
</feature>
<evidence type="ECO:0000256" key="1">
    <source>
        <dbReference type="ARBA" id="ARBA00004651"/>
    </source>
</evidence>
<gene>
    <name evidence="9" type="ORF">DWU99_15035</name>
</gene>
<comment type="subcellular location">
    <subcellularLocation>
        <location evidence="1">Cell membrane</location>
        <topology evidence="1">Multi-pass membrane protein</topology>
    </subcellularLocation>
</comment>
<evidence type="ECO:0000256" key="6">
    <source>
        <dbReference type="SAM" id="Phobius"/>
    </source>
</evidence>
<dbReference type="AlphaFoldDB" id="A0A370X2W6"/>
<keyword evidence="4 6" id="KW-1133">Transmembrane helix</keyword>
<reference evidence="9 10" key="1">
    <citation type="submission" date="2018-07" db="EMBL/GenBank/DDBJ databases">
        <title>Dyella monticola sp. nov. and Dyella psychrodurans sp. nov. isolated from monsoon evergreen broad-leaved forest soil of Dinghu Mountain, China.</title>
        <authorList>
            <person name="Gao Z."/>
            <person name="Qiu L."/>
        </authorList>
    </citation>
    <scope>NUCLEOTIDE SEQUENCE [LARGE SCALE GENOMIC DNA]</scope>
    <source>
        <strain evidence="9 10">4MSK11</strain>
    </source>
</reference>
<feature type="domain" description="MacB-like periplasmic core" evidence="8">
    <location>
        <begin position="20"/>
        <end position="266"/>
    </location>
</feature>
<dbReference type="OrthoDB" id="8735006at2"/>
<feature type="transmembrane region" description="Helical" evidence="6">
    <location>
        <begin position="360"/>
        <end position="384"/>
    </location>
</feature>
<comment type="caution">
    <text evidence="9">The sequence shown here is derived from an EMBL/GenBank/DDBJ whole genome shotgun (WGS) entry which is preliminary data.</text>
</comment>
<evidence type="ECO:0000256" key="4">
    <source>
        <dbReference type="ARBA" id="ARBA00022989"/>
    </source>
</evidence>
<evidence type="ECO:0000256" key="3">
    <source>
        <dbReference type="ARBA" id="ARBA00022692"/>
    </source>
</evidence>
<dbReference type="EMBL" id="QRBF01000005">
    <property type="protein sequence ID" value="RDS82696.1"/>
    <property type="molecule type" value="Genomic_DNA"/>
</dbReference>
<dbReference type="InterPro" id="IPR003838">
    <property type="entry name" value="ABC3_permease_C"/>
</dbReference>
<keyword evidence="10" id="KW-1185">Reference proteome</keyword>
<organism evidence="9 10">
    <name type="scientific">Dyella psychrodurans</name>
    <dbReference type="NCBI Taxonomy" id="1927960"/>
    <lineage>
        <taxon>Bacteria</taxon>
        <taxon>Pseudomonadati</taxon>
        <taxon>Pseudomonadota</taxon>
        <taxon>Gammaproteobacteria</taxon>
        <taxon>Lysobacterales</taxon>
        <taxon>Rhodanobacteraceae</taxon>
        <taxon>Dyella</taxon>
    </lineage>
</organism>
<dbReference type="RefSeq" id="WP_115478872.1">
    <property type="nucleotide sequence ID" value="NZ_QRBF01000005.1"/>
</dbReference>
<dbReference type="PANTHER" id="PTHR30572">
    <property type="entry name" value="MEMBRANE COMPONENT OF TRANSPORTER-RELATED"/>
    <property type="match status" value="1"/>
</dbReference>
<sequence length="439" mass="47388">MLGYYVQLAVHSFRRSPGLTALMVIIMAVGVAASMTTYAVFRAVSGNPLPDRSAQLFVPQIDNLGPQNGATRANLPDALTYIDAMALMRAHAASRQTAIYPIAGNVVPQDGVHRPFAVTGYAAYTDFFSMFEAPFEYGGAWSDGDDRARANVIVISSQLNRQLFGGANSVGKNLDLDGRDYRVVGVVDRWNPQPRFYDVNNGYGFGDAPDVYLPFTRAVDVHMGSNGNNNCSASSKPVAPGWDGWLQSECVWVSLWVALPDAAAVQRYREFLGDYASAQQRSGRFQWAANVRLSGMMDWLDHEGVVPPETKVSMLVAFGFLLVCLVNTVGLLLAKIMRRAGEIGVRRALGASRAEIYRQFIAEAAIVGVAGGALGLALTAMGMLGTDLLFDPDIAKLAHLTASLIGMTLLVAVTAAVMAGIYPAWRAARVQPSWQLKSQ</sequence>
<dbReference type="GO" id="GO:0022857">
    <property type="term" value="F:transmembrane transporter activity"/>
    <property type="evidence" value="ECO:0007669"/>
    <property type="project" value="TreeGrafter"/>
</dbReference>
<evidence type="ECO:0000259" key="7">
    <source>
        <dbReference type="Pfam" id="PF02687"/>
    </source>
</evidence>
<dbReference type="InterPro" id="IPR025857">
    <property type="entry name" value="MacB_PCD"/>
</dbReference>
<keyword evidence="3 6" id="KW-0812">Transmembrane</keyword>
<evidence type="ECO:0000259" key="8">
    <source>
        <dbReference type="Pfam" id="PF12704"/>
    </source>
</evidence>
<protein>
    <submittedName>
        <fullName evidence="9">ABC transporter permease</fullName>
    </submittedName>
</protein>
<dbReference type="PANTHER" id="PTHR30572:SF18">
    <property type="entry name" value="ABC-TYPE MACROLIDE FAMILY EXPORT SYSTEM PERMEASE COMPONENT 2"/>
    <property type="match status" value="1"/>
</dbReference>
<feature type="transmembrane region" description="Helical" evidence="6">
    <location>
        <begin position="312"/>
        <end position="334"/>
    </location>
</feature>
<name>A0A370X2W6_9GAMM</name>